<feature type="domain" description="TLDc" evidence="2">
    <location>
        <begin position="289"/>
        <end position="468"/>
    </location>
</feature>
<evidence type="ECO:0000313" key="4">
    <source>
        <dbReference type="Proteomes" id="UP000265703"/>
    </source>
</evidence>
<proteinExistence type="predicted"/>
<accession>A0A397STY6</accession>
<feature type="domain" description="BTB" evidence="1">
    <location>
        <begin position="24"/>
        <end position="97"/>
    </location>
</feature>
<dbReference type="Gene3D" id="1.25.40.420">
    <property type="match status" value="1"/>
</dbReference>
<reference evidence="3 4" key="1">
    <citation type="submission" date="2018-06" db="EMBL/GenBank/DDBJ databases">
        <title>Comparative genomics reveals the genomic features of Rhizophagus irregularis, R. cerebriforme, R. diaphanum and Gigaspora rosea, and their symbiotic lifestyle signature.</title>
        <authorList>
            <person name="Morin E."/>
            <person name="San Clemente H."/>
            <person name="Chen E.C.H."/>
            <person name="De La Providencia I."/>
            <person name="Hainaut M."/>
            <person name="Kuo A."/>
            <person name="Kohler A."/>
            <person name="Murat C."/>
            <person name="Tang N."/>
            <person name="Roy S."/>
            <person name="Loubradou J."/>
            <person name="Henrissat B."/>
            <person name="Grigoriev I.V."/>
            <person name="Corradi N."/>
            <person name="Roux C."/>
            <person name="Martin F.M."/>
        </authorList>
    </citation>
    <scope>NUCLEOTIDE SEQUENCE [LARGE SCALE GENOMIC DNA]</scope>
    <source>
        <strain evidence="3 4">DAOM 227022</strain>
    </source>
</reference>
<sequence>MASIFHSGLSKDFSQILTKEFDDYNVIIQVGENQNTQEFHVHSVVLRARSPYFEKAFSSDWITKKNGIITFSKPNITPIVFDMILRYIYASELDLTKHTGENILKLLIASDELLIEELFEHVQDYLIEKRSTWVQENFVLILHTISKFTSCKKLQNYCLGSICKDPQTFVTSEAFPSLDKNILTIILNRNDFQLEEIIVWDSLIKWGIKQTPELENKNIQDEWTNKDYRDLKNNLSDFIPLIKFLEINSEDFYRKVRPYKDIIPKHIYDEVIKYYLVDQPKLFRFIESKIIKPELTNIICNWIDKKDPMLIRTEKKDPQYKFNLIYRGSRDSLDANSFKKKCQGQIASLVLIKIQQSNKIFGGYSSIGFNSIGDELLFKDNDHHYYCSSNNFIFSFENSEDTQNMKISRVKNHSRALLKWDTGFNFGWSALYTYGQKLVVGHTHGYYEDNLQIDAIYDVEEIETFIVTNY</sequence>
<dbReference type="InterPro" id="IPR051481">
    <property type="entry name" value="BTB-POZ/Galectin-3-binding"/>
</dbReference>
<dbReference type="PANTHER" id="PTHR24410:SF23">
    <property type="entry name" value="BTB DOMAIN-CONTAINING PROTEIN-RELATED"/>
    <property type="match status" value="1"/>
</dbReference>
<dbReference type="InterPro" id="IPR011333">
    <property type="entry name" value="SKP1/BTB/POZ_sf"/>
</dbReference>
<dbReference type="SUPFAM" id="SSF54695">
    <property type="entry name" value="POZ domain"/>
    <property type="match status" value="1"/>
</dbReference>
<dbReference type="InterPro" id="IPR000210">
    <property type="entry name" value="BTB/POZ_dom"/>
</dbReference>
<evidence type="ECO:0000259" key="2">
    <source>
        <dbReference type="PROSITE" id="PS51886"/>
    </source>
</evidence>
<dbReference type="Gene3D" id="3.30.710.10">
    <property type="entry name" value="Potassium Channel Kv1.1, Chain A"/>
    <property type="match status" value="1"/>
</dbReference>
<dbReference type="Pfam" id="PF00651">
    <property type="entry name" value="BTB"/>
    <property type="match status" value="1"/>
</dbReference>
<dbReference type="Pfam" id="PF07707">
    <property type="entry name" value="BACK"/>
    <property type="match status" value="1"/>
</dbReference>
<dbReference type="Proteomes" id="UP000265703">
    <property type="component" value="Unassembled WGS sequence"/>
</dbReference>
<keyword evidence="4" id="KW-1185">Reference proteome</keyword>
<dbReference type="InterPro" id="IPR011705">
    <property type="entry name" value="BACK"/>
</dbReference>
<dbReference type="Pfam" id="PF07534">
    <property type="entry name" value="TLD"/>
    <property type="match status" value="1"/>
</dbReference>
<organism evidence="3 4">
    <name type="scientific">Glomus cerebriforme</name>
    <dbReference type="NCBI Taxonomy" id="658196"/>
    <lineage>
        <taxon>Eukaryota</taxon>
        <taxon>Fungi</taxon>
        <taxon>Fungi incertae sedis</taxon>
        <taxon>Mucoromycota</taxon>
        <taxon>Glomeromycotina</taxon>
        <taxon>Glomeromycetes</taxon>
        <taxon>Glomerales</taxon>
        <taxon>Glomeraceae</taxon>
        <taxon>Glomus</taxon>
    </lineage>
</organism>
<dbReference type="OrthoDB" id="1022638at2759"/>
<evidence type="ECO:0008006" key="5">
    <source>
        <dbReference type="Google" id="ProtNLM"/>
    </source>
</evidence>
<dbReference type="InterPro" id="IPR006571">
    <property type="entry name" value="TLDc_dom"/>
</dbReference>
<dbReference type="SMART" id="SM00225">
    <property type="entry name" value="BTB"/>
    <property type="match status" value="1"/>
</dbReference>
<dbReference type="EMBL" id="QKYT01000379">
    <property type="protein sequence ID" value="RIA86164.1"/>
    <property type="molecule type" value="Genomic_DNA"/>
</dbReference>
<name>A0A397STY6_9GLOM</name>
<dbReference type="AlphaFoldDB" id="A0A397STY6"/>
<comment type="caution">
    <text evidence="3">The sequence shown here is derived from an EMBL/GenBank/DDBJ whole genome shotgun (WGS) entry which is preliminary data.</text>
</comment>
<dbReference type="PROSITE" id="PS50097">
    <property type="entry name" value="BTB"/>
    <property type="match status" value="1"/>
</dbReference>
<dbReference type="PROSITE" id="PS51886">
    <property type="entry name" value="TLDC"/>
    <property type="match status" value="1"/>
</dbReference>
<gene>
    <name evidence="3" type="ORF">C1645_829700</name>
</gene>
<protein>
    <recommendedName>
        <fullName evidence="5">BTB/POZ domain-containing protein</fullName>
    </recommendedName>
</protein>
<evidence type="ECO:0000259" key="1">
    <source>
        <dbReference type="PROSITE" id="PS50097"/>
    </source>
</evidence>
<dbReference type="CDD" id="cd18186">
    <property type="entry name" value="BTB_POZ_ZBTB_KLHL-like"/>
    <property type="match status" value="1"/>
</dbReference>
<evidence type="ECO:0000313" key="3">
    <source>
        <dbReference type="EMBL" id="RIA86164.1"/>
    </source>
</evidence>
<dbReference type="PANTHER" id="PTHR24410">
    <property type="entry name" value="HL07962P-RELATED"/>
    <property type="match status" value="1"/>
</dbReference>